<organism evidence="3 4">
    <name type="scientific">Peronospora matthiolae</name>
    <dbReference type="NCBI Taxonomy" id="2874970"/>
    <lineage>
        <taxon>Eukaryota</taxon>
        <taxon>Sar</taxon>
        <taxon>Stramenopiles</taxon>
        <taxon>Oomycota</taxon>
        <taxon>Peronosporomycetes</taxon>
        <taxon>Peronosporales</taxon>
        <taxon>Peronosporaceae</taxon>
        <taxon>Peronospora</taxon>
    </lineage>
</organism>
<evidence type="ECO:0000256" key="1">
    <source>
        <dbReference type="SAM" id="Coils"/>
    </source>
</evidence>
<feature type="coiled-coil region" evidence="1">
    <location>
        <begin position="50"/>
        <end position="77"/>
    </location>
</feature>
<feature type="compositionally biased region" description="Basic residues" evidence="2">
    <location>
        <begin position="219"/>
        <end position="228"/>
    </location>
</feature>
<protein>
    <submittedName>
        <fullName evidence="3">Uncharacterized protein</fullName>
    </submittedName>
</protein>
<reference evidence="3" key="1">
    <citation type="submission" date="2024-01" db="EMBL/GenBank/DDBJ databases">
        <authorList>
            <person name="Webb A."/>
        </authorList>
    </citation>
    <scope>NUCLEOTIDE SEQUENCE</scope>
    <source>
        <strain evidence="3">Pm1</strain>
    </source>
</reference>
<evidence type="ECO:0000313" key="3">
    <source>
        <dbReference type="EMBL" id="CAK7945466.1"/>
    </source>
</evidence>
<sequence length="338" mass="37049">MEGRYVNAVHSSSDCKRALRTHRDQSALILRLRTLLRASDEDQGSLERQVKALWAQVHSLQAELNSLQQQRDQLTSDGYFLQIDVLHLMEEVDRSKEAIADGLALISDLVQQLDCLTPLEGQLAVSQAENANLCRQLAENRTVHDQLQVAEKDRDRSIAEHRALLDILNSAILGSRSSALTARPMPRSATPAGSPPVSAPQGLRSLARRSRSRSSGPPAKRRRVQPRSRSRDSSITRSASRLLSLNPSTPSKKLPRSAPPEPSSNPSSSPPSSAASGTGSGSEELTESDLSSDNLTRFVLSHSRSTARRQTRSDVRSLTPDPSPSAQACFHFIRSYRV</sequence>
<name>A0AAV1VGC3_9STRA</name>
<feature type="compositionally biased region" description="Low complexity" evidence="2">
    <location>
        <begin position="264"/>
        <end position="296"/>
    </location>
</feature>
<dbReference type="Proteomes" id="UP001162060">
    <property type="component" value="Unassembled WGS sequence"/>
</dbReference>
<keyword evidence="1" id="KW-0175">Coiled coil</keyword>
<proteinExistence type="predicted"/>
<dbReference type="AlphaFoldDB" id="A0AAV1VGC3"/>
<evidence type="ECO:0000256" key="2">
    <source>
        <dbReference type="SAM" id="MobiDB-lite"/>
    </source>
</evidence>
<evidence type="ECO:0000313" key="4">
    <source>
        <dbReference type="Proteomes" id="UP001162060"/>
    </source>
</evidence>
<feature type="region of interest" description="Disordered" evidence="2">
    <location>
        <begin position="179"/>
        <end position="326"/>
    </location>
</feature>
<accession>A0AAV1VGC3</accession>
<gene>
    <name evidence="3" type="ORF">PM001_LOCUS30616</name>
</gene>
<dbReference type="EMBL" id="CAKLBY020000331">
    <property type="protein sequence ID" value="CAK7945466.1"/>
    <property type="molecule type" value="Genomic_DNA"/>
</dbReference>
<comment type="caution">
    <text evidence="3">The sequence shown here is derived from an EMBL/GenBank/DDBJ whole genome shotgun (WGS) entry which is preliminary data.</text>
</comment>